<accession>A0A016UFA0</accession>
<evidence type="ECO:0000313" key="2">
    <source>
        <dbReference type="EMBL" id="EYC13556.1"/>
    </source>
</evidence>
<protein>
    <submittedName>
        <fullName evidence="2">Uncharacterized protein</fullName>
    </submittedName>
</protein>
<evidence type="ECO:0000256" key="1">
    <source>
        <dbReference type="SAM" id="MobiDB-lite"/>
    </source>
</evidence>
<dbReference type="AlphaFoldDB" id="A0A016UFA0"/>
<dbReference type="EMBL" id="JARK01001379">
    <property type="protein sequence ID" value="EYC13556.1"/>
    <property type="molecule type" value="Genomic_DNA"/>
</dbReference>
<reference evidence="3" key="1">
    <citation type="journal article" date="2015" name="Nat. Genet.">
        <title>The genome and transcriptome of the zoonotic hookworm Ancylostoma ceylanicum identify infection-specific gene families.</title>
        <authorList>
            <person name="Schwarz E.M."/>
            <person name="Hu Y."/>
            <person name="Antoshechkin I."/>
            <person name="Miller M.M."/>
            <person name="Sternberg P.W."/>
            <person name="Aroian R.V."/>
        </authorList>
    </citation>
    <scope>NUCLEOTIDE SEQUENCE</scope>
    <source>
        <strain evidence="3">HY135</strain>
    </source>
</reference>
<sequence>MRSDLVCMTDYSAVHHVQMRLKWSEVSTTTCYKREGWAPLGHLLTMPSSTRERRRRRSRSRHRSKRSRRKSRSRSSLKSILKNKHDSSCMCPCRREEVDPDHSAYSG</sequence>
<name>A0A016UFA0_9BILA</name>
<feature type="compositionally biased region" description="Basic residues" evidence="1">
    <location>
        <begin position="52"/>
        <end position="75"/>
    </location>
</feature>
<evidence type="ECO:0000313" key="3">
    <source>
        <dbReference type="Proteomes" id="UP000024635"/>
    </source>
</evidence>
<feature type="region of interest" description="Disordered" evidence="1">
    <location>
        <begin position="43"/>
        <end position="88"/>
    </location>
</feature>
<organism evidence="2 3">
    <name type="scientific">Ancylostoma ceylanicum</name>
    <dbReference type="NCBI Taxonomy" id="53326"/>
    <lineage>
        <taxon>Eukaryota</taxon>
        <taxon>Metazoa</taxon>
        <taxon>Ecdysozoa</taxon>
        <taxon>Nematoda</taxon>
        <taxon>Chromadorea</taxon>
        <taxon>Rhabditida</taxon>
        <taxon>Rhabditina</taxon>
        <taxon>Rhabditomorpha</taxon>
        <taxon>Strongyloidea</taxon>
        <taxon>Ancylostomatidae</taxon>
        <taxon>Ancylostomatinae</taxon>
        <taxon>Ancylostoma</taxon>
    </lineage>
</organism>
<comment type="caution">
    <text evidence="2">The sequence shown here is derived from an EMBL/GenBank/DDBJ whole genome shotgun (WGS) entry which is preliminary data.</text>
</comment>
<dbReference type="OrthoDB" id="5778647at2759"/>
<proteinExistence type="predicted"/>
<keyword evidence="3" id="KW-1185">Reference proteome</keyword>
<gene>
    <name evidence="2" type="primary">Acey_s0043.g784</name>
    <name evidence="2" type="ORF">Y032_0043g784</name>
</gene>
<dbReference type="Proteomes" id="UP000024635">
    <property type="component" value="Unassembled WGS sequence"/>
</dbReference>